<dbReference type="GO" id="GO:0003700">
    <property type="term" value="F:DNA-binding transcription factor activity"/>
    <property type="evidence" value="ECO:0007669"/>
    <property type="project" value="InterPro"/>
</dbReference>
<sequence length="125" mass="14212">MTLSTEKFAQIAKALSDPTRIKILELVKARYDQLGTTPVACCPDGVCVCVIQKQMNMAQSKVSYHIRELKQASLLHEMKQGKWNFYSINTDTLQAYQKTIQERYLIESEDVIRATPVPESTSDLE</sequence>
<dbReference type="Proteomes" id="UP000538292">
    <property type="component" value="Unassembled WGS sequence"/>
</dbReference>
<evidence type="ECO:0000313" key="6">
    <source>
        <dbReference type="Proteomes" id="UP000538292"/>
    </source>
</evidence>
<dbReference type="PROSITE" id="PS50987">
    <property type="entry name" value="HTH_ARSR_2"/>
    <property type="match status" value="1"/>
</dbReference>
<dbReference type="InterPro" id="IPR001845">
    <property type="entry name" value="HTH_ArsR_DNA-bd_dom"/>
</dbReference>
<gene>
    <name evidence="5" type="ORF">H2C83_10540</name>
</gene>
<comment type="caution">
    <text evidence="5">The sequence shown here is derived from an EMBL/GenBank/DDBJ whole genome shotgun (WGS) entry which is preliminary data.</text>
</comment>
<dbReference type="InterPro" id="IPR036388">
    <property type="entry name" value="WH-like_DNA-bd_sf"/>
</dbReference>
<dbReference type="SUPFAM" id="SSF46785">
    <property type="entry name" value="Winged helix' DNA-binding domain"/>
    <property type="match status" value="1"/>
</dbReference>
<dbReference type="InterPro" id="IPR051081">
    <property type="entry name" value="HTH_MetalResp_TranReg"/>
</dbReference>
<dbReference type="InterPro" id="IPR036390">
    <property type="entry name" value="WH_DNA-bd_sf"/>
</dbReference>
<feature type="domain" description="HTH arsR-type" evidence="4">
    <location>
        <begin position="1"/>
        <end position="107"/>
    </location>
</feature>
<keyword evidence="2" id="KW-0238">DNA-binding</keyword>
<organism evidence="5 6">
    <name type="scientific">Thermoactinomyces mirandus</name>
    <dbReference type="NCBI Taxonomy" id="2756294"/>
    <lineage>
        <taxon>Bacteria</taxon>
        <taxon>Bacillati</taxon>
        <taxon>Bacillota</taxon>
        <taxon>Bacilli</taxon>
        <taxon>Bacillales</taxon>
        <taxon>Thermoactinomycetaceae</taxon>
        <taxon>Thermoactinomyces</taxon>
    </lineage>
</organism>
<evidence type="ECO:0000313" key="5">
    <source>
        <dbReference type="EMBL" id="MBA4602743.1"/>
    </source>
</evidence>
<dbReference type="AlphaFoldDB" id="A0A7W1XT24"/>
<keyword evidence="6" id="KW-1185">Reference proteome</keyword>
<keyword evidence="3" id="KW-0804">Transcription</keyword>
<name>A0A7W1XT24_9BACL</name>
<evidence type="ECO:0000256" key="1">
    <source>
        <dbReference type="ARBA" id="ARBA00023015"/>
    </source>
</evidence>
<keyword evidence="1" id="KW-0805">Transcription regulation</keyword>
<dbReference type="RefSeq" id="WP_246333862.1">
    <property type="nucleotide sequence ID" value="NZ_JACEOL010000034.1"/>
</dbReference>
<evidence type="ECO:0000256" key="3">
    <source>
        <dbReference type="ARBA" id="ARBA00023163"/>
    </source>
</evidence>
<proteinExistence type="predicted"/>
<accession>A0A7W1XT24</accession>
<dbReference type="Gene3D" id="1.10.10.10">
    <property type="entry name" value="Winged helix-like DNA-binding domain superfamily/Winged helix DNA-binding domain"/>
    <property type="match status" value="1"/>
</dbReference>
<reference evidence="5 6" key="1">
    <citation type="submission" date="2020-07" db="EMBL/GenBank/DDBJ databases">
        <title>Thermoactinomyces phylogeny.</title>
        <authorList>
            <person name="Dunlap C."/>
        </authorList>
    </citation>
    <scope>NUCLEOTIDE SEQUENCE [LARGE SCALE GENOMIC DNA]</scope>
    <source>
        <strain evidence="5 6">AMNI-1</strain>
    </source>
</reference>
<dbReference type="PANTHER" id="PTHR33154">
    <property type="entry name" value="TRANSCRIPTIONAL REGULATOR, ARSR FAMILY"/>
    <property type="match status" value="1"/>
</dbReference>
<dbReference type="EMBL" id="JACEOL010000034">
    <property type="protein sequence ID" value="MBA4602743.1"/>
    <property type="molecule type" value="Genomic_DNA"/>
</dbReference>
<evidence type="ECO:0000256" key="2">
    <source>
        <dbReference type="ARBA" id="ARBA00023125"/>
    </source>
</evidence>
<dbReference type="PANTHER" id="PTHR33154:SF33">
    <property type="entry name" value="TRANSCRIPTIONAL REPRESSOR SDPR"/>
    <property type="match status" value="1"/>
</dbReference>
<dbReference type="InterPro" id="IPR011991">
    <property type="entry name" value="ArsR-like_HTH"/>
</dbReference>
<dbReference type="NCBIfam" id="NF033788">
    <property type="entry name" value="HTH_metalloreg"/>
    <property type="match status" value="1"/>
</dbReference>
<protein>
    <submittedName>
        <fullName evidence="5">Helix-turn-helix transcriptional regulator</fullName>
    </submittedName>
</protein>
<evidence type="ECO:0000259" key="4">
    <source>
        <dbReference type="PROSITE" id="PS50987"/>
    </source>
</evidence>
<dbReference type="CDD" id="cd00090">
    <property type="entry name" value="HTH_ARSR"/>
    <property type="match status" value="1"/>
</dbReference>
<dbReference type="GO" id="GO:0003677">
    <property type="term" value="F:DNA binding"/>
    <property type="evidence" value="ECO:0007669"/>
    <property type="project" value="UniProtKB-KW"/>
</dbReference>
<dbReference type="SMART" id="SM00418">
    <property type="entry name" value="HTH_ARSR"/>
    <property type="match status" value="1"/>
</dbReference>